<protein>
    <submittedName>
        <fullName evidence="1">Uncharacterized protein</fullName>
    </submittedName>
</protein>
<reference evidence="1 2" key="2">
    <citation type="journal article" date="2022" name="Mol. Ecol. Resour.">
        <title>The genomes of chicory, endive, great burdock and yacon provide insights into Asteraceae paleo-polyploidization history and plant inulin production.</title>
        <authorList>
            <person name="Fan W."/>
            <person name="Wang S."/>
            <person name="Wang H."/>
            <person name="Wang A."/>
            <person name="Jiang F."/>
            <person name="Liu H."/>
            <person name="Zhao H."/>
            <person name="Xu D."/>
            <person name="Zhang Y."/>
        </authorList>
    </citation>
    <scope>NUCLEOTIDE SEQUENCE [LARGE SCALE GENOMIC DNA]</scope>
    <source>
        <strain evidence="2">cv. Niubang</strain>
    </source>
</reference>
<comment type="caution">
    <text evidence="1">The sequence shown here is derived from an EMBL/GenBank/DDBJ whole genome shotgun (WGS) entry which is preliminary data.</text>
</comment>
<organism evidence="1 2">
    <name type="scientific">Arctium lappa</name>
    <name type="common">Greater burdock</name>
    <name type="synonym">Lappa major</name>
    <dbReference type="NCBI Taxonomy" id="4217"/>
    <lineage>
        <taxon>Eukaryota</taxon>
        <taxon>Viridiplantae</taxon>
        <taxon>Streptophyta</taxon>
        <taxon>Embryophyta</taxon>
        <taxon>Tracheophyta</taxon>
        <taxon>Spermatophyta</taxon>
        <taxon>Magnoliopsida</taxon>
        <taxon>eudicotyledons</taxon>
        <taxon>Gunneridae</taxon>
        <taxon>Pentapetalae</taxon>
        <taxon>asterids</taxon>
        <taxon>campanulids</taxon>
        <taxon>Asterales</taxon>
        <taxon>Asteraceae</taxon>
        <taxon>Carduoideae</taxon>
        <taxon>Cardueae</taxon>
        <taxon>Arctiinae</taxon>
        <taxon>Arctium</taxon>
    </lineage>
</organism>
<evidence type="ECO:0000313" key="2">
    <source>
        <dbReference type="Proteomes" id="UP001055879"/>
    </source>
</evidence>
<reference evidence="2" key="1">
    <citation type="journal article" date="2022" name="Mol. Ecol. Resour.">
        <title>The genomes of chicory, endive, great burdock and yacon provide insights into Asteraceae palaeo-polyploidization history and plant inulin production.</title>
        <authorList>
            <person name="Fan W."/>
            <person name="Wang S."/>
            <person name="Wang H."/>
            <person name="Wang A."/>
            <person name="Jiang F."/>
            <person name="Liu H."/>
            <person name="Zhao H."/>
            <person name="Xu D."/>
            <person name="Zhang Y."/>
        </authorList>
    </citation>
    <scope>NUCLEOTIDE SEQUENCE [LARGE SCALE GENOMIC DNA]</scope>
    <source>
        <strain evidence="2">cv. Niubang</strain>
    </source>
</reference>
<gene>
    <name evidence="1" type="ORF">L6452_03203</name>
</gene>
<name>A0ACB9FL12_ARCLA</name>
<dbReference type="EMBL" id="CM042047">
    <property type="protein sequence ID" value="KAI3772029.1"/>
    <property type="molecule type" value="Genomic_DNA"/>
</dbReference>
<evidence type="ECO:0000313" key="1">
    <source>
        <dbReference type="EMBL" id="KAI3772029.1"/>
    </source>
</evidence>
<dbReference type="Proteomes" id="UP001055879">
    <property type="component" value="Linkage Group LG01"/>
</dbReference>
<sequence>MEDTTTGPPPERHVAVFAFPFASHPPLLLTLVRRLASAAPTVVFSFFSTAKSNRSLFSDFSCHNIRPYDVSDGIPEGYVFQGKLQEDINLFLAVAEEELRKGVKVAEADIGVNVGCLVVDAFFWFSGDMAEEMKIPWVAFWTAGACSLSAHFYTDVIRSKSSQLLEGSSGVPDEDEIVDFVPGISAIRLSDLPSGVLFGNLESPFSTMLHKMGRTIAKATAVPINSFQELDPDLTKNLSSELNNFLNIGPFNLITSKQNPPPSKVDEFSCISWLEAQEPRSVAYISFGTVCRPPPHELVAIAEALEETKILFLWSINNDSKKHFPEGFLERTTADGSGKVVPWAPQVQVLEHVAVGVFVTHGGWNSVLESVGAGIPMICRPFFGDQQLNTWMIEKVWGIGVRIEGGSFTKRGTRCALERVLSLDGSPKRIKERVEALKELAHKAVEPNGSSNQNFKTLVDVVTRATL</sequence>
<accession>A0ACB9FL12</accession>
<proteinExistence type="predicted"/>
<keyword evidence="2" id="KW-1185">Reference proteome</keyword>